<feature type="transmembrane region" description="Helical" evidence="1">
    <location>
        <begin position="66"/>
        <end position="88"/>
    </location>
</feature>
<reference evidence="3" key="1">
    <citation type="submission" date="2016-11" db="UniProtKB">
        <authorList>
            <consortium name="WormBaseParasite"/>
        </authorList>
    </citation>
    <scope>IDENTIFICATION</scope>
</reference>
<proteinExistence type="predicted"/>
<evidence type="ECO:0000313" key="2">
    <source>
        <dbReference type="Proteomes" id="UP000095282"/>
    </source>
</evidence>
<dbReference type="InterPro" id="IPR053220">
    <property type="entry name" value="Nematode_rcpt-like_serp_H"/>
</dbReference>
<name>A0A1I7U1J9_9PELO</name>
<dbReference type="AlphaFoldDB" id="A0A1I7U1J9"/>
<dbReference type="PANTHER" id="PTHR22941:SF34">
    <property type="entry name" value="SERPENTINE RECEPTOR, CLASS H-RELATED"/>
    <property type="match status" value="1"/>
</dbReference>
<dbReference type="InterPro" id="IPR019422">
    <property type="entry name" value="7TM_GPCR_serpentine_rcpt_Srh"/>
</dbReference>
<keyword evidence="1" id="KW-0812">Transmembrane</keyword>
<accession>A0A1I7U1J9</accession>
<evidence type="ECO:0000256" key="1">
    <source>
        <dbReference type="SAM" id="Phobius"/>
    </source>
</evidence>
<dbReference type="STRING" id="1561998.A0A1I7U1J9"/>
<feature type="transmembrane region" description="Helical" evidence="1">
    <location>
        <begin position="145"/>
        <end position="164"/>
    </location>
</feature>
<keyword evidence="1" id="KW-1133">Transmembrane helix</keyword>
<sequence>MAGFTMGLLAEWEAPVVLQFYIAFSFNFDYKNYNLQTLPCPTIEFFTEPILVLATEADNYMTTSCILIYLCLTLQIIFFTSCCIYYLFISKTISRVSQSTRRLQIRSFYLLVLQTFLPILLVTVPMMIFLNKSKDGEYDQVKNNVMFIAISVQNGSISLSILLVHKPYRSFLKSGICGKKEGNVASEISTRM</sequence>
<keyword evidence="1" id="KW-0472">Membrane</keyword>
<dbReference type="WBParaSite" id="Csp11.Scaffold629.g13925.t1">
    <property type="protein sequence ID" value="Csp11.Scaffold629.g13925.t1"/>
    <property type="gene ID" value="Csp11.Scaffold629.g13925"/>
</dbReference>
<protein>
    <submittedName>
        <fullName evidence="3">G_PROTEIN_RECEP_F1_2 domain-containing protein</fullName>
    </submittedName>
</protein>
<dbReference type="Proteomes" id="UP000095282">
    <property type="component" value="Unplaced"/>
</dbReference>
<dbReference type="PANTHER" id="PTHR22941">
    <property type="entry name" value="SERPENTINE RECEPTOR"/>
    <property type="match status" value="1"/>
</dbReference>
<dbReference type="Pfam" id="PF10318">
    <property type="entry name" value="7TM_GPCR_Srh"/>
    <property type="match status" value="1"/>
</dbReference>
<keyword evidence="2" id="KW-1185">Reference proteome</keyword>
<organism evidence="2 3">
    <name type="scientific">Caenorhabditis tropicalis</name>
    <dbReference type="NCBI Taxonomy" id="1561998"/>
    <lineage>
        <taxon>Eukaryota</taxon>
        <taxon>Metazoa</taxon>
        <taxon>Ecdysozoa</taxon>
        <taxon>Nematoda</taxon>
        <taxon>Chromadorea</taxon>
        <taxon>Rhabditida</taxon>
        <taxon>Rhabditina</taxon>
        <taxon>Rhabditomorpha</taxon>
        <taxon>Rhabditoidea</taxon>
        <taxon>Rhabditidae</taxon>
        <taxon>Peloderinae</taxon>
        <taxon>Caenorhabditis</taxon>
    </lineage>
</organism>
<evidence type="ECO:0000313" key="3">
    <source>
        <dbReference type="WBParaSite" id="Csp11.Scaffold629.g13925.t1"/>
    </source>
</evidence>
<feature type="transmembrane region" description="Helical" evidence="1">
    <location>
        <begin position="108"/>
        <end position="130"/>
    </location>
</feature>